<evidence type="ECO:0000256" key="1">
    <source>
        <dbReference type="SAM" id="MobiDB-lite"/>
    </source>
</evidence>
<evidence type="ECO:0000313" key="3">
    <source>
        <dbReference type="Proteomes" id="UP001209540"/>
    </source>
</evidence>
<protein>
    <submittedName>
        <fullName evidence="2">Uncharacterized protein</fullName>
    </submittedName>
</protein>
<feature type="region of interest" description="Disordered" evidence="1">
    <location>
        <begin position="1"/>
        <end position="25"/>
    </location>
</feature>
<comment type="caution">
    <text evidence="2">The sequence shown here is derived from an EMBL/GenBank/DDBJ whole genome shotgun (WGS) entry which is preliminary data.</text>
</comment>
<reference evidence="2" key="1">
    <citation type="journal article" date="2022" name="IScience">
        <title>Evolution of zygomycete secretomes and the origins of terrestrial fungal ecologies.</title>
        <authorList>
            <person name="Chang Y."/>
            <person name="Wang Y."/>
            <person name="Mondo S."/>
            <person name="Ahrendt S."/>
            <person name="Andreopoulos W."/>
            <person name="Barry K."/>
            <person name="Beard J."/>
            <person name="Benny G.L."/>
            <person name="Blankenship S."/>
            <person name="Bonito G."/>
            <person name="Cuomo C."/>
            <person name="Desiro A."/>
            <person name="Gervers K.A."/>
            <person name="Hundley H."/>
            <person name="Kuo A."/>
            <person name="LaButti K."/>
            <person name="Lang B.F."/>
            <person name="Lipzen A."/>
            <person name="O'Donnell K."/>
            <person name="Pangilinan J."/>
            <person name="Reynolds N."/>
            <person name="Sandor L."/>
            <person name="Smith M.E."/>
            <person name="Tsang A."/>
            <person name="Grigoriev I.V."/>
            <person name="Stajich J.E."/>
            <person name="Spatafora J.W."/>
        </authorList>
    </citation>
    <scope>NUCLEOTIDE SEQUENCE</scope>
    <source>
        <strain evidence="2">RSA 2281</strain>
    </source>
</reference>
<keyword evidence="3" id="KW-1185">Reference proteome</keyword>
<gene>
    <name evidence="2" type="ORF">BDA99DRAFT_556242</name>
</gene>
<accession>A0AAD5K771</accession>
<reference evidence="2" key="2">
    <citation type="submission" date="2023-02" db="EMBL/GenBank/DDBJ databases">
        <authorList>
            <consortium name="DOE Joint Genome Institute"/>
            <person name="Mondo S.J."/>
            <person name="Chang Y."/>
            <person name="Wang Y."/>
            <person name="Ahrendt S."/>
            <person name="Andreopoulos W."/>
            <person name="Barry K."/>
            <person name="Beard J."/>
            <person name="Benny G.L."/>
            <person name="Blankenship S."/>
            <person name="Bonito G."/>
            <person name="Cuomo C."/>
            <person name="Desiro A."/>
            <person name="Gervers K.A."/>
            <person name="Hundley H."/>
            <person name="Kuo A."/>
            <person name="LaButti K."/>
            <person name="Lang B.F."/>
            <person name="Lipzen A."/>
            <person name="O'Donnell K."/>
            <person name="Pangilinan J."/>
            <person name="Reynolds N."/>
            <person name="Sandor L."/>
            <person name="Smith M.W."/>
            <person name="Tsang A."/>
            <person name="Grigoriev I.V."/>
            <person name="Stajich J.E."/>
            <person name="Spatafora J.W."/>
        </authorList>
    </citation>
    <scope>NUCLEOTIDE SEQUENCE</scope>
    <source>
        <strain evidence="2">RSA 2281</strain>
    </source>
</reference>
<dbReference type="Proteomes" id="UP001209540">
    <property type="component" value="Unassembled WGS sequence"/>
</dbReference>
<evidence type="ECO:0000313" key="2">
    <source>
        <dbReference type="EMBL" id="KAI9272632.1"/>
    </source>
</evidence>
<sequence length="82" mass="9305">MATEPPSHPGNPKWLPKQQWEKTKEPTVIEVPKDITKQDPFDDVVVEGWGDEPEVEPAWNSTNSSDGAYYDVVVITTMQHKK</sequence>
<dbReference type="AlphaFoldDB" id="A0AAD5K771"/>
<organism evidence="2 3">
    <name type="scientific">Phascolomyces articulosus</name>
    <dbReference type="NCBI Taxonomy" id="60185"/>
    <lineage>
        <taxon>Eukaryota</taxon>
        <taxon>Fungi</taxon>
        <taxon>Fungi incertae sedis</taxon>
        <taxon>Mucoromycota</taxon>
        <taxon>Mucoromycotina</taxon>
        <taxon>Mucoromycetes</taxon>
        <taxon>Mucorales</taxon>
        <taxon>Lichtheimiaceae</taxon>
        <taxon>Phascolomyces</taxon>
    </lineage>
</organism>
<proteinExistence type="predicted"/>
<name>A0AAD5K771_9FUNG</name>
<dbReference type="EMBL" id="JAIXMP010000005">
    <property type="protein sequence ID" value="KAI9272632.1"/>
    <property type="molecule type" value="Genomic_DNA"/>
</dbReference>